<evidence type="ECO:0000313" key="3">
    <source>
        <dbReference type="Proteomes" id="UP001148018"/>
    </source>
</evidence>
<evidence type="ECO:0000256" key="1">
    <source>
        <dbReference type="SAM" id="MobiDB-lite"/>
    </source>
</evidence>
<proteinExistence type="predicted"/>
<comment type="caution">
    <text evidence="2">The sequence shown here is derived from an EMBL/GenBank/DDBJ whole genome shotgun (WGS) entry which is preliminary data.</text>
</comment>
<feature type="compositionally biased region" description="Polar residues" evidence="1">
    <location>
        <begin position="90"/>
        <end position="103"/>
    </location>
</feature>
<dbReference type="EMBL" id="JANIIK010000113">
    <property type="protein sequence ID" value="KAJ3592027.1"/>
    <property type="molecule type" value="Genomic_DNA"/>
</dbReference>
<gene>
    <name evidence="2" type="ORF">NHX12_007157</name>
</gene>
<sequence>MKKSVNELALYSAFYLKGKPSWYVISYWETGEEAVQVLLDLPPGDRAAAFVRRFGQHQSTDESLEKLRNCCRREGSVGCQGWSPRDQPPGSRQCQPPGGSSMSAARGFETSAAGSPRDQPPGSRLGGPRYQCHELKKFLDDNVALYAASDKDCTRTRLDTEFHAPDSQDSSLIFSTVCTNAYSCPSCTTLNTMLSSPEAGEKWFQSTASNGLNQLQVSPPNRGWSVQGAPLYTSGL</sequence>
<evidence type="ECO:0000313" key="2">
    <source>
        <dbReference type="EMBL" id="KAJ3592027.1"/>
    </source>
</evidence>
<dbReference type="Proteomes" id="UP001148018">
    <property type="component" value="Unassembled WGS sequence"/>
</dbReference>
<dbReference type="AlphaFoldDB" id="A0A9Q0DPG5"/>
<reference evidence="2" key="1">
    <citation type="submission" date="2022-07" db="EMBL/GenBank/DDBJ databases">
        <title>Chromosome-level genome of Muraenolepis orangiensis.</title>
        <authorList>
            <person name="Kim J."/>
        </authorList>
    </citation>
    <scope>NUCLEOTIDE SEQUENCE</scope>
    <source>
        <strain evidence="2">KU_S4_2022</strain>
        <tissue evidence="2">Muscle</tissue>
    </source>
</reference>
<name>A0A9Q0DPG5_9TELE</name>
<keyword evidence="3" id="KW-1185">Reference proteome</keyword>
<organism evidence="2 3">
    <name type="scientific">Muraenolepis orangiensis</name>
    <name type="common">Patagonian moray cod</name>
    <dbReference type="NCBI Taxonomy" id="630683"/>
    <lineage>
        <taxon>Eukaryota</taxon>
        <taxon>Metazoa</taxon>
        <taxon>Chordata</taxon>
        <taxon>Craniata</taxon>
        <taxon>Vertebrata</taxon>
        <taxon>Euteleostomi</taxon>
        <taxon>Actinopterygii</taxon>
        <taxon>Neopterygii</taxon>
        <taxon>Teleostei</taxon>
        <taxon>Neoteleostei</taxon>
        <taxon>Acanthomorphata</taxon>
        <taxon>Zeiogadaria</taxon>
        <taxon>Gadariae</taxon>
        <taxon>Gadiformes</taxon>
        <taxon>Muraenolepidoidei</taxon>
        <taxon>Muraenolepididae</taxon>
        <taxon>Muraenolepis</taxon>
    </lineage>
</organism>
<dbReference type="OrthoDB" id="8960516at2759"/>
<feature type="region of interest" description="Disordered" evidence="1">
    <location>
        <begin position="78"/>
        <end position="127"/>
    </location>
</feature>
<accession>A0A9Q0DPG5</accession>
<protein>
    <submittedName>
        <fullName evidence="2">Uncharacterized protein</fullName>
    </submittedName>
</protein>